<evidence type="ECO:0000313" key="9">
    <source>
        <dbReference type="EMBL" id="NXX73571.1"/>
    </source>
</evidence>
<sequence length="272" mass="31849">QTRDRYKSRSQGSTDYFTGLPVEQKCELTKQELTETKKDIQKMKKDLEKNFQSLEAVIEDTSWADVKKARSDFETYIIGIISSKEGRVTAGEKPLRYMGQKNRQRDQLREKLCFENILLKDYKKKLQQQIKQKETRETFHEVHLQQLQVRNAQYQEQIEKKKEMLQLKVAAGNTIQVLNLYKRKLQDAMATSVSLQNDISQKKEQLQEVERAAAQVEKERAKAQRVNQQLQRQLLDYVAPSVMSYVQNTMVVADLEKSVKEWEKKVSIAEVS</sequence>
<comment type="caution">
    <text evidence="9">The sequence shown here is derived from an EMBL/GenBank/DDBJ whole genome shotgun (WGS) entry which is preliminary data.</text>
</comment>
<feature type="domain" description="CCDC113/CCDC96 coiled-coil" evidence="8">
    <location>
        <begin position="103"/>
        <end position="270"/>
    </location>
</feature>
<protein>
    <recommendedName>
        <fullName evidence="6">Cilia- and flagella-associated protein 263</fullName>
    </recommendedName>
</protein>
<name>A0A852K598_UROIN</name>
<evidence type="ECO:0000256" key="4">
    <source>
        <dbReference type="ARBA" id="ARBA00023273"/>
    </source>
</evidence>
<keyword evidence="2" id="KW-0970">Cilium biogenesis/degradation</keyword>
<feature type="coiled-coil region" evidence="7">
    <location>
        <begin position="144"/>
        <end position="272"/>
    </location>
</feature>
<evidence type="ECO:0000256" key="6">
    <source>
        <dbReference type="ARBA" id="ARBA00044798"/>
    </source>
</evidence>
<keyword evidence="3 7" id="KW-0175">Coiled coil</keyword>
<feature type="non-terminal residue" evidence="9">
    <location>
        <position position="272"/>
    </location>
</feature>
<organism evidence="9 10">
    <name type="scientific">Urocolius indicus</name>
    <name type="common">Red-faced mousebird</name>
    <name type="synonym">Colius indicus</name>
    <dbReference type="NCBI Taxonomy" id="458196"/>
    <lineage>
        <taxon>Eukaryota</taxon>
        <taxon>Metazoa</taxon>
        <taxon>Chordata</taxon>
        <taxon>Craniata</taxon>
        <taxon>Vertebrata</taxon>
        <taxon>Euteleostomi</taxon>
        <taxon>Archelosauria</taxon>
        <taxon>Archosauria</taxon>
        <taxon>Dinosauria</taxon>
        <taxon>Saurischia</taxon>
        <taxon>Theropoda</taxon>
        <taxon>Coelurosauria</taxon>
        <taxon>Aves</taxon>
        <taxon>Neognathae</taxon>
        <taxon>Neoaves</taxon>
        <taxon>Telluraves</taxon>
        <taxon>Coraciimorphae</taxon>
        <taxon>Coliiformes</taxon>
        <taxon>Coliidae</taxon>
        <taxon>Urocolius</taxon>
    </lineage>
</organism>
<evidence type="ECO:0000256" key="1">
    <source>
        <dbReference type="ARBA" id="ARBA00004138"/>
    </source>
</evidence>
<evidence type="ECO:0000259" key="8">
    <source>
        <dbReference type="Pfam" id="PF13870"/>
    </source>
</evidence>
<feature type="non-terminal residue" evidence="9">
    <location>
        <position position="1"/>
    </location>
</feature>
<dbReference type="OrthoDB" id="10259713at2759"/>
<reference evidence="9" key="1">
    <citation type="submission" date="2020-02" db="EMBL/GenBank/DDBJ databases">
        <title>Bird 10,000 Genomes (B10K) Project - Family phase.</title>
        <authorList>
            <person name="Zhang G."/>
        </authorList>
    </citation>
    <scope>NUCLEOTIDE SEQUENCE</scope>
    <source>
        <strain evidence="9">B10K-DU-030-59</strain>
    </source>
</reference>
<dbReference type="Proteomes" id="UP000654395">
    <property type="component" value="Unassembled WGS sequence"/>
</dbReference>
<evidence type="ECO:0000256" key="3">
    <source>
        <dbReference type="ARBA" id="ARBA00023054"/>
    </source>
</evidence>
<keyword evidence="4" id="KW-0966">Cell projection</keyword>
<feature type="coiled-coil region" evidence="7">
    <location>
        <begin position="26"/>
        <end position="57"/>
    </location>
</feature>
<evidence type="ECO:0000256" key="5">
    <source>
        <dbReference type="ARBA" id="ARBA00044506"/>
    </source>
</evidence>
<gene>
    <name evidence="9" type="primary">Ccdc113</name>
    <name evidence="9" type="ORF">UROIND_R09205</name>
</gene>
<dbReference type="Pfam" id="PF13870">
    <property type="entry name" value="CCDC113_CCDC96_CC"/>
    <property type="match status" value="1"/>
</dbReference>
<dbReference type="AlphaFoldDB" id="A0A852K598"/>
<dbReference type="InterPro" id="IPR051885">
    <property type="entry name" value="CC_CF"/>
</dbReference>
<proteinExistence type="inferred from homology"/>
<keyword evidence="10" id="KW-1185">Reference proteome</keyword>
<dbReference type="PANTHER" id="PTHR15654:SF2">
    <property type="entry name" value="COILED-COIL DOMAIN-CONTAINING PROTEIN 113"/>
    <property type="match status" value="1"/>
</dbReference>
<comment type="subcellular location">
    <subcellularLocation>
        <location evidence="1">Cell projection</location>
        <location evidence="1">Cilium</location>
    </subcellularLocation>
</comment>
<dbReference type="GO" id="GO:0005930">
    <property type="term" value="C:axoneme"/>
    <property type="evidence" value="ECO:0007669"/>
    <property type="project" value="TreeGrafter"/>
</dbReference>
<evidence type="ECO:0000256" key="2">
    <source>
        <dbReference type="ARBA" id="ARBA00022794"/>
    </source>
</evidence>
<accession>A0A852K598</accession>
<dbReference type="GO" id="GO:0036064">
    <property type="term" value="C:ciliary basal body"/>
    <property type="evidence" value="ECO:0007669"/>
    <property type="project" value="TreeGrafter"/>
</dbReference>
<evidence type="ECO:0000313" key="10">
    <source>
        <dbReference type="Proteomes" id="UP000654395"/>
    </source>
</evidence>
<dbReference type="InterPro" id="IPR025254">
    <property type="entry name" value="CCDC113/CCDC96_CC"/>
</dbReference>
<comment type="similarity">
    <text evidence="5">Belongs to the CFAP263 family.</text>
</comment>
<evidence type="ECO:0000256" key="7">
    <source>
        <dbReference type="SAM" id="Coils"/>
    </source>
</evidence>
<dbReference type="GO" id="GO:0060271">
    <property type="term" value="P:cilium assembly"/>
    <property type="evidence" value="ECO:0007669"/>
    <property type="project" value="TreeGrafter"/>
</dbReference>
<dbReference type="EMBL" id="WBNH01000139">
    <property type="protein sequence ID" value="NXX73571.1"/>
    <property type="molecule type" value="Genomic_DNA"/>
</dbReference>
<dbReference type="PANTHER" id="PTHR15654">
    <property type="entry name" value="COILED-COIL DOMAIN-CONTAINING PROTEIN 113-RELATED"/>
    <property type="match status" value="1"/>
</dbReference>